<comment type="caution">
    <text evidence="2">The sequence shown here is derived from an EMBL/GenBank/DDBJ whole genome shotgun (WGS) entry which is preliminary data.</text>
</comment>
<name>A0ABP7C9L4_9PSEU</name>
<evidence type="ECO:0000313" key="3">
    <source>
        <dbReference type="Proteomes" id="UP001500711"/>
    </source>
</evidence>
<proteinExistence type="predicted"/>
<dbReference type="RefSeq" id="WP_346136571.1">
    <property type="nucleotide sequence ID" value="NZ_BAABBE010000046.1"/>
</dbReference>
<evidence type="ECO:0008006" key="4">
    <source>
        <dbReference type="Google" id="ProtNLM"/>
    </source>
</evidence>
<dbReference type="Proteomes" id="UP001500711">
    <property type="component" value="Unassembled WGS sequence"/>
</dbReference>
<evidence type="ECO:0000313" key="2">
    <source>
        <dbReference type="EMBL" id="GAA3684216.1"/>
    </source>
</evidence>
<keyword evidence="1" id="KW-1133">Transmembrane helix</keyword>
<dbReference type="EMBL" id="BAABBE010000046">
    <property type="protein sequence ID" value="GAA3684216.1"/>
    <property type="molecule type" value="Genomic_DNA"/>
</dbReference>
<sequence>MWTVLTRPSRGLHLDDSGVTVLLDWRGAGQWPAACLLLAHPHRIAPCRTSPVAWLATAGAAASTSVALLSFVEGFDPVSPPHLG</sequence>
<feature type="transmembrane region" description="Helical" evidence="1">
    <location>
        <begin position="52"/>
        <end position="72"/>
    </location>
</feature>
<keyword evidence="1" id="KW-0472">Membrane</keyword>
<organism evidence="2 3">
    <name type="scientific">Lentzea roselyniae</name>
    <dbReference type="NCBI Taxonomy" id="531940"/>
    <lineage>
        <taxon>Bacteria</taxon>
        <taxon>Bacillati</taxon>
        <taxon>Actinomycetota</taxon>
        <taxon>Actinomycetes</taxon>
        <taxon>Pseudonocardiales</taxon>
        <taxon>Pseudonocardiaceae</taxon>
        <taxon>Lentzea</taxon>
    </lineage>
</organism>
<evidence type="ECO:0000256" key="1">
    <source>
        <dbReference type="SAM" id="Phobius"/>
    </source>
</evidence>
<reference evidence="3" key="1">
    <citation type="journal article" date="2019" name="Int. J. Syst. Evol. Microbiol.">
        <title>The Global Catalogue of Microorganisms (GCM) 10K type strain sequencing project: providing services to taxonomists for standard genome sequencing and annotation.</title>
        <authorList>
            <consortium name="The Broad Institute Genomics Platform"/>
            <consortium name="The Broad Institute Genome Sequencing Center for Infectious Disease"/>
            <person name="Wu L."/>
            <person name="Ma J."/>
        </authorList>
    </citation>
    <scope>NUCLEOTIDE SEQUENCE [LARGE SCALE GENOMIC DNA]</scope>
    <source>
        <strain evidence="3">JCM 17494</strain>
    </source>
</reference>
<protein>
    <recommendedName>
        <fullName evidence="4">Alpha/beta hydrolase</fullName>
    </recommendedName>
</protein>
<gene>
    <name evidence="2" type="ORF">GCM10022267_83790</name>
</gene>
<keyword evidence="3" id="KW-1185">Reference proteome</keyword>
<accession>A0ABP7C9L4</accession>
<keyword evidence="1" id="KW-0812">Transmembrane</keyword>